<gene>
    <name evidence="1" type="ORF">FHS88_003902</name>
</gene>
<dbReference type="AlphaFoldDB" id="A0A840Y719"/>
<accession>A0A840Y719</accession>
<reference evidence="1 2" key="1">
    <citation type="submission" date="2020-08" db="EMBL/GenBank/DDBJ databases">
        <title>Genomic Encyclopedia of Type Strains, Phase IV (KMG-IV): sequencing the most valuable type-strain genomes for metagenomic binning, comparative biology and taxonomic classification.</title>
        <authorList>
            <person name="Goeker M."/>
        </authorList>
    </citation>
    <scope>NUCLEOTIDE SEQUENCE [LARGE SCALE GENOMIC DNA]</scope>
    <source>
        <strain evidence="1 2">DSM 25895</strain>
    </source>
</reference>
<protein>
    <submittedName>
        <fullName evidence="1">Uncharacterized protein</fullName>
    </submittedName>
</protein>
<proteinExistence type="predicted"/>
<name>A0A840Y719_9PROT</name>
<dbReference type="Proteomes" id="UP000562254">
    <property type="component" value="Unassembled WGS sequence"/>
</dbReference>
<comment type="caution">
    <text evidence="1">The sequence shown here is derived from an EMBL/GenBank/DDBJ whole genome shotgun (WGS) entry which is preliminary data.</text>
</comment>
<keyword evidence="2" id="KW-1185">Reference proteome</keyword>
<dbReference type="EMBL" id="JACIJE010000016">
    <property type="protein sequence ID" value="MBB5691741.1"/>
    <property type="molecule type" value="Genomic_DNA"/>
</dbReference>
<evidence type="ECO:0000313" key="1">
    <source>
        <dbReference type="EMBL" id="MBB5691741.1"/>
    </source>
</evidence>
<sequence length="125" mass="13418">MLTLDLPTEPYWLDLPRGVRVEIRPVTTAVMAAAQAAAQRRLAALREADAAMDPDLARGLAFAFLAKALARHAVTAWEGIGDAAGKPLPLSPEAVERLMDLDEMASAFWERALLPIRTVAAEGNA</sequence>
<organism evidence="1 2">
    <name type="scientific">Neoroseomonas alkaliterrae</name>
    <dbReference type="NCBI Taxonomy" id="1452450"/>
    <lineage>
        <taxon>Bacteria</taxon>
        <taxon>Pseudomonadati</taxon>
        <taxon>Pseudomonadota</taxon>
        <taxon>Alphaproteobacteria</taxon>
        <taxon>Acetobacterales</taxon>
        <taxon>Acetobacteraceae</taxon>
        <taxon>Neoroseomonas</taxon>
    </lineage>
</organism>
<evidence type="ECO:0000313" key="2">
    <source>
        <dbReference type="Proteomes" id="UP000562254"/>
    </source>
</evidence>
<dbReference type="RefSeq" id="WP_184487132.1">
    <property type="nucleotide sequence ID" value="NZ_JAAEDJ010000022.1"/>
</dbReference>